<dbReference type="RefSeq" id="WP_371752792.1">
    <property type="nucleotide sequence ID" value="NZ_JAYJLD010000003.1"/>
</dbReference>
<protein>
    <recommendedName>
        <fullName evidence="4">DUF2157 domain-containing protein</fullName>
    </recommendedName>
</protein>
<dbReference type="EMBL" id="JAYJLD010000003">
    <property type="protein sequence ID" value="MEB3100677.1"/>
    <property type="molecule type" value="Genomic_DNA"/>
</dbReference>
<proteinExistence type="predicted"/>
<evidence type="ECO:0008006" key="4">
    <source>
        <dbReference type="Google" id="ProtNLM"/>
    </source>
</evidence>
<organism evidence="2 3">
    <name type="scientific">Ferviditalea candida</name>
    <dbReference type="NCBI Taxonomy" id="3108399"/>
    <lineage>
        <taxon>Bacteria</taxon>
        <taxon>Bacillati</taxon>
        <taxon>Bacillota</taxon>
        <taxon>Bacilli</taxon>
        <taxon>Bacillales</taxon>
        <taxon>Paenibacillaceae</taxon>
        <taxon>Ferviditalea</taxon>
    </lineage>
</organism>
<reference evidence="2" key="1">
    <citation type="submission" date="2023-12" db="EMBL/GenBank/DDBJ databases">
        <title>Fervidustalea candida gen. nov., sp. nov., a novel member of the family Paenibacillaceae isolated from a geothermal area.</title>
        <authorList>
            <person name="Li W.-J."/>
            <person name="Jiao J.-Y."/>
            <person name="Chen Y."/>
        </authorList>
    </citation>
    <scope>NUCLEOTIDE SEQUENCE</scope>
    <source>
        <strain evidence="2">SYSU GA230002</strain>
    </source>
</reference>
<keyword evidence="1" id="KW-1133">Transmembrane helix</keyword>
<keyword evidence="1" id="KW-0472">Membrane</keyword>
<feature type="transmembrane region" description="Helical" evidence="1">
    <location>
        <begin position="59"/>
        <end position="79"/>
    </location>
</feature>
<evidence type="ECO:0000313" key="3">
    <source>
        <dbReference type="Proteomes" id="UP001310386"/>
    </source>
</evidence>
<dbReference type="Proteomes" id="UP001310386">
    <property type="component" value="Unassembled WGS sequence"/>
</dbReference>
<feature type="transmembrane region" description="Helical" evidence="1">
    <location>
        <begin position="168"/>
        <end position="185"/>
    </location>
</feature>
<feature type="transmembrane region" description="Helical" evidence="1">
    <location>
        <begin position="191"/>
        <end position="209"/>
    </location>
</feature>
<comment type="caution">
    <text evidence="2">The sequence shown here is derived from an EMBL/GenBank/DDBJ whole genome shotgun (WGS) entry which is preliminary data.</text>
</comment>
<evidence type="ECO:0000256" key="1">
    <source>
        <dbReference type="SAM" id="Phobius"/>
    </source>
</evidence>
<feature type="transmembrane region" description="Helical" evidence="1">
    <location>
        <begin position="112"/>
        <end position="129"/>
    </location>
</feature>
<evidence type="ECO:0000313" key="2">
    <source>
        <dbReference type="EMBL" id="MEB3100677.1"/>
    </source>
</evidence>
<accession>A0ABU5ZDT7</accession>
<feature type="transmembrane region" description="Helical" evidence="1">
    <location>
        <begin position="245"/>
        <end position="265"/>
    </location>
</feature>
<feature type="transmembrane region" description="Helical" evidence="1">
    <location>
        <begin position="141"/>
        <end position="161"/>
    </location>
</feature>
<feature type="transmembrane region" description="Helical" evidence="1">
    <location>
        <begin position="221"/>
        <end position="239"/>
    </location>
</feature>
<sequence length="274" mass="31667">MEPEKRKILVREIEHWRSSRLLPEQYCDFLLNLYIEDSGMPGKPKRSAKLFHQRKNGNWLSLTIIFLVIFTSISFFALHFNSFSLSFQIISALLLLIALYGLGFWKRSSNLALSYSAFGLASLAVLFIGEFLLKRYGYDPGWMIGYVGLSGLVWIVTGWLARIGPIHLSGWVAVLYDYGWLLSRGDITEAWLLQLMWVPGCLIFIWLSSVLHERNKSVGRVFFMVSCIMWFSPEIYDMVIHEINIGIQVSLAVKLIASVTLLLIFRRKWMEWVV</sequence>
<keyword evidence="1" id="KW-0812">Transmembrane</keyword>
<keyword evidence="3" id="KW-1185">Reference proteome</keyword>
<gene>
    <name evidence="2" type="ORF">VF724_03285</name>
</gene>
<feature type="transmembrane region" description="Helical" evidence="1">
    <location>
        <begin position="85"/>
        <end position="105"/>
    </location>
</feature>
<name>A0ABU5ZDT7_9BACL</name>